<evidence type="ECO:0000313" key="1">
    <source>
        <dbReference type="EMBL" id="KAK3396258.1"/>
    </source>
</evidence>
<dbReference type="Proteomes" id="UP001281003">
    <property type="component" value="Unassembled WGS sequence"/>
</dbReference>
<reference evidence="1" key="1">
    <citation type="journal article" date="2023" name="Mol. Phylogenet. Evol.">
        <title>Genome-scale phylogeny and comparative genomics of the fungal order Sordariales.</title>
        <authorList>
            <person name="Hensen N."/>
            <person name="Bonometti L."/>
            <person name="Westerberg I."/>
            <person name="Brannstrom I.O."/>
            <person name="Guillou S."/>
            <person name="Cros-Aarteil S."/>
            <person name="Calhoun S."/>
            <person name="Haridas S."/>
            <person name="Kuo A."/>
            <person name="Mondo S."/>
            <person name="Pangilinan J."/>
            <person name="Riley R."/>
            <person name="LaButti K."/>
            <person name="Andreopoulos B."/>
            <person name="Lipzen A."/>
            <person name="Chen C."/>
            <person name="Yan M."/>
            <person name="Daum C."/>
            <person name="Ng V."/>
            <person name="Clum A."/>
            <person name="Steindorff A."/>
            <person name="Ohm R.A."/>
            <person name="Martin F."/>
            <person name="Silar P."/>
            <person name="Natvig D.O."/>
            <person name="Lalanne C."/>
            <person name="Gautier V."/>
            <person name="Ament-Velasquez S.L."/>
            <person name="Kruys A."/>
            <person name="Hutchinson M.I."/>
            <person name="Powell A.J."/>
            <person name="Barry K."/>
            <person name="Miller A.N."/>
            <person name="Grigoriev I.V."/>
            <person name="Debuchy R."/>
            <person name="Gladieux P."/>
            <person name="Hiltunen Thoren M."/>
            <person name="Johannesson H."/>
        </authorList>
    </citation>
    <scope>NUCLEOTIDE SEQUENCE</scope>
    <source>
        <strain evidence="1">FGSC 1904</strain>
    </source>
</reference>
<evidence type="ECO:0000313" key="2">
    <source>
        <dbReference type="Proteomes" id="UP001281003"/>
    </source>
</evidence>
<keyword evidence="2" id="KW-1185">Reference proteome</keyword>
<name>A0AAE0PAH8_SORBR</name>
<dbReference type="EMBL" id="JAUTDP010000009">
    <property type="protein sequence ID" value="KAK3396258.1"/>
    <property type="molecule type" value="Genomic_DNA"/>
</dbReference>
<reference evidence="1" key="2">
    <citation type="submission" date="2023-07" db="EMBL/GenBank/DDBJ databases">
        <authorList>
            <consortium name="Lawrence Berkeley National Laboratory"/>
            <person name="Haridas S."/>
            <person name="Hensen N."/>
            <person name="Bonometti L."/>
            <person name="Westerberg I."/>
            <person name="Brannstrom I.O."/>
            <person name="Guillou S."/>
            <person name="Cros-Aarteil S."/>
            <person name="Calhoun S."/>
            <person name="Kuo A."/>
            <person name="Mondo S."/>
            <person name="Pangilinan J."/>
            <person name="Riley R."/>
            <person name="LaButti K."/>
            <person name="Andreopoulos B."/>
            <person name="Lipzen A."/>
            <person name="Chen C."/>
            <person name="Yanf M."/>
            <person name="Daum C."/>
            <person name="Ng V."/>
            <person name="Clum A."/>
            <person name="Steindorff A."/>
            <person name="Ohm R."/>
            <person name="Martin F."/>
            <person name="Silar P."/>
            <person name="Natvig D."/>
            <person name="Lalanne C."/>
            <person name="Gautier V."/>
            <person name="Ament-velasquez S.L."/>
            <person name="Kruys A."/>
            <person name="Hutchinson M.I."/>
            <person name="Powell A.J."/>
            <person name="Barry K."/>
            <person name="Miller A.N."/>
            <person name="Grigoriev I.V."/>
            <person name="Debuchy R."/>
            <person name="Gladieux P."/>
            <person name="Thoren M.H."/>
            <person name="Johannesson H."/>
        </authorList>
    </citation>
    <scope>NUCLEOTIDE SEQUENCE</scope>
    <source>
        <strain evidence="1">FGSC 1904</strain>
    </source>
</reference>
<gene>
    <name evidence="1" type="ORF">B0T20DRAFT_266031</name>
</gene>
<comment type="caution">
    <text evidence="1">The sequence shown here is derived from an EMBL/GenBank/DDBJ whole genome shotgun (WGS) entry which is preliminary data.</text>
</comment>
<sequence length="72" mass="8712">MCDYIQRAYACGHYRWIASQWCREYTITHKRCTPNVAHFENKDIDCGECKSRQRGAVPWEHMIRRDNKSQVY</sequence>
<accession>A0AAE0PAH8</accession>
<protein>
    <submittedName>
        <fullName evidence="1">Uncharacterized protein</fullName>
    </submittedName>
</protein>
<dbReference type="AlphaFoldDB" id="A0AAE0PAH8"/>
<organism evidence="1 2">
    <name type="scientific">Sordaria brevicollis</name>
    <dbReference type="NCBI Taxonomy" id="83679"/>
    <lineage>
        <taxon>Eukaryota</taxon>
        <taxon>Fungi</taxon>
        <taxon>Dikarya</taxon>
        <taxon>Ascomycota</taxon>
        <taxon>Pezizomycotina</taxon>
        <taxon>Sordariomycetes</taxon>
        <taxon>Sordariomycetidae</taxon>
        <taxon>Sordariales</taxon>
        <taxon>Sordariaceae</taxon>
        <taxon>Sordaria</taxon>
    </lineage>
</organism>
<proteinExistence type="predicted"/>